<evidence type="ECO:0000256" key="2">
    <source>
        <dbReference type="ARBA" id="ARBA00022603"/>
    </source>
</evidence>
<reference evidence="8" key="2">
    <citation type="journal article" date="2011" name="Microb. Ecol.">
        <title>Taxonomic and Functional Metagenomic Profiling of the Microbial Community in the Anoxic Sediment of a Sub-saline Shallow Lake (Laguna de Carrizo, Central Spain).</title>
        <authorList>
            <person name="Ferrer M."/>
            <person name="Guazzaroni M.E."/>
            <person name="Richter M."/>
            <person name="Garcia-Salamanca A."/>
            <person name="Yarza P."/>
            <person name="Suarez-Suarez A."/>
            <person name="Solano J."/>
            <person name="Alcaide M."/>
            <person name="van Dillewijn P."/>
            <person name="Molina-Henares M.A."/>
            <person name="Lopez-Cortes N."/>
            <person name="Al-Ramahi Y."/>
            <person name="Guerrero C."/>
            <person name="Acosta A."/>
            <person name="de Eugenio L.I."/>
            <person name="Martinez V."/>
            <person name="Marques S."/>
            <person name="Rojo F."/>
            <person name="Santero E."/>
            <person name="Genilloud O."/>
            <person name="Perez-Perez J."/>
            <person name="Rossello-Mora R."/>
            <person name="Ramos J.L."/>
        </authorList>
    </citation>
    <scope>NUCLEOTIDE SEQUENCE</scope>
</reference>
<dbReference type="EMBL" id="ADZX01000433">
    <property type="protein sequence ID" value="EFK96630.1"/>
    <property type="molecule type" value="Genomic_DNA"/>
</dbReference>
<gene>
    <name evidence="8" type="ORF">LDC_1351</name>
</gene>
<accession>D9PIJ3</accession>
<comment type="catalytic activity">
    <reaction evidence="6">
        <text>a 6-O-methyl-2'-deoxyguanosine in DNA + L-cysteinyl-[protein] = S-methyl-L-cysteinyl-[protein] + a 2'-deoxyguanosine in DNA</text>
        <dbReference type="Rhea" id="RHEA:24000"/>
        <dbReference type="Rhea" id="RHEA-COMP:10131"/>
        <dbReference type="Rhea" id="RHEA-COMP:10132"/>
        <dbReference type="Rhea" id="RHEA-COMP:11367"/>
        <dbReference type="Rhea" id="RHEA-COMP:11368"/>
        <dbReference type="ChEBI" id="CHEBI:29950"/>
        <dbReference type="ChEBI" id="CHEBI:82612"/>
        <dbReference type="ChEBI" id="CHEBI:85445"/>
        <dbReference type="ChEBI" id="CHEBI:85448"/>
        <dbReference type="EC" id="2.1.1.63"/>
    </reaction>
</comment>
<evidence type="ECO:0000256" key="5">
    <source>
        <dbReference type="ARBA" id="ARBA00023204"/>
    </source>
</evidence>
<evidence type="ECO:0000256" key="1">
    <source>
        <dbReference type="ARBA" id="ARBA00001286"/>
    </source>
</evidence>
<keyword evidence="5" id="KW-0234">DNA repair</keyword>
<sequence>MTFSVEWVDTAEGLQDSQIINLPFADMKIDRRGDVIVSADWVLSADPVTKQQTDATMTSDWLACWQQADKTTSLKLLKQGTSYQFKVWQELLKIPFGYTMTYKALALQIGSGARAIGNACKKNPYPLIIPCHRIVAAHGLGGYSGETQGDLVAIKRKLLAAEAMFKYVS</sequence>
<dbReference type="AlphaFoldDB" id="D9PIJ3"/>
<dbReference type="PANTHER" id="PTHR10815:SF13">
    <property type="entry name" value="METHYLATED-DNA--PROTEIN-CYSTEINE METHYLTRANSFERASE"/>
    <property type="match status" value="1"/>
</dbReference>
<evidence type="ECO:0000313" key="8">
    <source>
        <dbReference type="EMBL" id="EFK96630.1"/>
    </source>
</evidence>
<dbReference type="GO" id="GO:0003908">
    <property type="term" value="F:methylated-DNA-[protein]-cysteine S-methyltransferase activity"/>
    <property type="evidence" value="ECO:0007669"/>
    <property type="project" value="UniProtKB-EC"/>
</dbReference>
<feature type="domain" description="Methylated-DNA-[protein]-cysteine S-methyltransferase DNA binding" evidence="7">
    <location>
        <begin position="83"/>
        <end position="163"/>
    </location>
</feature>
<dbReference type="Gene3D" id="1.10.10.10">
    <property type="entry name" value="Winged helix-like DNA-binding domain superfamily/Winged helix DNA-binding domain"/>
    <property type="match status" value="1"/>
</dbReference>
<dbReference type="InterPro" id="IPR036217">
    <property type="entry name" value="MethylDNA_cys_MeTrfase_DNAb"/>
</dbReference>
<reference evidence="8" key="1">
    <citation type="submission" date="2010-07" db="EMBL/GenBank/DDBJ databases">
        <authorList>
            <consortium name="CONSOLIDER consortium CSD2007-00005"/>
            <person name="Guazzaroni M.-E."/>
            <person name="Richter M."/>
            <person name="Garcia-Salamanca A."/>
            <person name="Yarza P."/>
            <person name="Ferrer M."/>
        </authorList>
    </citation>
    <scope>NUCLEOTIDE SEQUENCE</scope>
</reference>
<evidence type="ECO:0000256" key="4">
    <source>
        <dbReference type="ARBA" id="ARBA00022763"/>
    </source>
</evidence>
<name>D9PIJ3_9ZZZZ</name>
<dbReference type="InterPro" id="IPR036388">
    <property type="entry name" value="WH-like_DNA-bd_sf"/>
</dbReference>
<evidence type="ECO:0000259" key="7">
    <source>
        <dbReference type="Pfam" id="PF01035"/>
    </source>
</evidence>
<comment type="catalytic activity">
    <reaction evidence="1">
        <text>a 4-O-methyl-thymidine in DNA + L-cysteinyl-[protein] = a thymidine in DNA + S-methyl-L-cysteinyl-[protein]</text>
        <dbReference type="Rhea" id="RHEA:53428"/>
        <dbReference type="Rhea" id="RHEA-COMP:10131"/>
        <dbReference type="Rhea" id="RHEA-COMP:10132"/>
        <dbReference type="Rhea" id="RHEA-COMP:13555"/>
        <dbReference type="Rhea" id="RHEA-COMP:13556"/>
        <dbReference type="ChEBI" id="CHEBI:29950"/>
        <dbReference type="ChEBI" id="CHEBI:82612"/>
        <dbReference type="ChEBI" id="CHEBI:137386"/>
        <dbReference type="ChEBI" id="CHEBI:137387"/>
        <dbReference type="EC" id="2.1.1.63"/>
    </reaction>
</comment>
<organism evidence="8">
    <name type="scientific">sediment metagenome</name>
    <dbReference type="NCBI Taxonomy" id="749907"/>
    <lineage>
        <taxon>unclassified sequences</taxon>
        <taxon>metagenomes</taxon>
        <taxon>ecological metagenomes</taxon>
    </lineage>
</organism>
<dbReference type="EC" id="2.1.1.63" evidence="8"/>
<proteinExistence type="predicted"/>
<comment type="caution">
    <text evidence="8">The sequence shown here is derived from an EMBL/GenBank/DDBJ whole genome shotgun (WGS) entry which is preliminary data.</text>
</comment>
<evidence type="ECO:0000256" key="3">
    <source>
        <dbReference type="ARBA" id="ARBA00022679"/>
    </source>
</evidence>
<keyword evidence="3 8" id="KW-0808">Transferase</keyword>
<dbReference type="GO" id="GO:0006281">
    <property type="term" value="P:DNA repair"/>
    <property type="evidence" value="ECO:0007669"/>
    <property type="project" value="UniProtKB-KW"/>
</dbReference>
<dbReference type="GO" id="GO:0032259">
    <property type="term" value="P:methylation"/>
    <property type="evidence" value="ECO:0007669"/>
    <property type="project" value="UniProtKB-KW"/>
</dbReference>
<dbReference type="NCBIfam" id="TIGR00589">
    <property type="entry name" value="ogt"/>
    <property type="match status" value="1"/>
</dbReference>
<dbReference type="InterPro" id="IPR014048">
    <property type="entry name" value="MethylDNA_cys_MeTrfase_DNA-bd"/>
</dbReference>
<dbReference type="CDD" id="cd06445">
    <property type="entry name" value="ATase"/>
    <property type="match status" value="1"/>
</dbReference>
<dbReference type="PANTHER" id="PTHR10815">
    <property type="entry name" value="METHYLATED-DNA--PROTEIN-CYSTEINE METHYLTRANSFERASE"/>
    <property type="match status" value="1"/>
</dbReference>
<dbReference type="SUPFAM" id="SSF46767">
    <property type="entry name" value="Methylated DNA-protein cysteine methyltransferase, C-terminal domain"/>
    <property type="match status" value="1"/>
</dbReference>
<dbReference type="PROSITE" id="PS00374">
    <property type="entry name" value="MGMT"/>
    <property type="match status" value="1"/>
</dbReference>
<dbReference type="Pfam" id="PF01035">
    <property type="entry name" value="DNA_binding_1"/>
    <property type="match status" value="1"/>
</dbReference>
<keyword evidence="2 8" id="KW-0489">Methyltransferase</keyword>
<dbReference type="InterPro" id="IPR001497">
    <property type="entry name" value="MethylDNA_cys_MeTrfase_AS"/>
</dbReference>
<keyword evidence="4" id="KW-0227">DNA damage</keyword>
<evidence type="ECO:0000256" key="6">
    <source>
        <dbReference type="ARBA" id="ARBA00049348"/>
    </source>
</evidence>
<protein>
    <submittedName>
        <fullName evidence="8">Protein containing Methylated-DNA-[protein]-cysteine S-methyltransferase, DNA binding domain</fullName>
        <ecNumber evidence="8">2.1.1.63</ecNumber>
    </submittedName>
</protein>